<dbReference type="PANTHER" id="PTHR37984">
    <property type="entry name" value="PROTEIN CBG26694"/>
    <property type="match status" value="1"/>
</dbReference>
<keyword evidence="3" id="KW-0862">Zinc</keyword>
<proteinExistence type="predicted"/>
<evidence type="ECO:0000256" key="4">
    <source>
        <dbReference type="PROSITE-ProRule" id="PRU00175"/>
    </source>
</evidence>
<evidence type="ECO:0000256" key="1">
    <source>
        <dbReference type="ARBA" id="ARBA00022723"/>
    </source>
</evidence>
<dbReference type="GO" id="GO:0015074">
    <property type="term" value="P:DNA integration"/>
    <property type="evidence" value="ECO:0007669"/>
    <property type="project" value="InterPro"/>
</dbReference>
<dbReference type="InterPro" id="IPR018957">
    <property type="entry name" value="Znf_C3HC4_RING-type"/>
</dbReference>
<dbReference type="Proteomes" id="UP001497525">
    <property type="component" value="Unassembled WGS sequence"/>
</dbReference>
<evidence type="ECO:0000256" key="2">
    <source>
        <dbReference type="ARBA" id="ARBA00022771"/>
    </source>
</evidence>
<feature type="domain" description="RING-type" evidence="6">
    <location>
        <begin position="35"/>
        <end position="75"/>
    </location>
</feature>
<feature type="domain" description="Integrase catalytic" evidence="7">
    <location>
        <begin position="229"/>
        <end position="382"/>
    </location>
</feature>
<dbReference type="Pfam" id="PF00097">
    <property type="entry name" value="zf-C3HC4"/>
    <property type="match status" value="1"/>
</dbReference>
<feature type="compositionally biased region" description="Polar residues" evidence="5">
    <location>
        <begin position="209"/>
        <end position="229"/>
    </location>
</feature>
<evidence type="ECO:0000313" key="9">
    <source>
        <dbReference type="Proteomes" id="UP001497525"/>
    </source>
</evidence>
<dbReference type="Gene3D" id="3.30.40.10">
    <property type="entry name" value="Zinc/RING finger domain, C3HC4 (zinc finger)"/>
    <property type="match status" value="1"/>
</dbReference>
<dbReference type="InterPro" id="IPR050951">
    <property type="entry name" value="Retrovirus_Pol_polyprotein"/>
</dbReference>
<dbReference type="SUPFAM" id="SSF53098">
    <property type="entry name" value="Ribonuclease H-like"/>
    <property type="match status" value="1"/>
</dbReference>
<dbReference type="InterPro" id="IPR001584">
    <property type="entry name" value="Integrase_cat-core"/>
</dbReference>
<sequence length="495" mass="55786">MAVASSSHPQPSAPSEWTEEDIPVDAAELKRLLTCAACNRQLEQPIALPCMHNFCNHPCVQNMRERGQLTCPTCQASFIAGSEKPNFVVREILDAMKAAEQKRPENVCPFCDQQTEFKEFCLHCSMEVCRKCCLEHLLSVKDEIQSCNEHFVPMLDIPNAIQLQIIQLEDAGKRFLSEIEDNFNQSVSLVTTYKAAWDELARRIPESPNPSHAESNSEGANVQQESETVVPQPWSTIHVDFVTKTKNCHYFIAIDTTTQWPEVIFTAHAAAPVAVMSLRRIFARFGIPQTLISDDKPQFCTPQFAEFCSQHEIEYIRTPSTRQNSRDDIKYFTEEFKKWLDEYPRSVPSRDALLNFLLKYRSSPNPQTRNGISPAELLLGRKLTTPSGELTIQIPVSDFSPMDQPCIAHQWTPITEKTPKPPPHMVPAAAVMGSSGNHYNVGDEVFTCDRTGMIRNGRIVKQCGAVMYDVEVDGKMLTRHIKQLLPKSPGTGFSR</sequence>
<evidence type="ECO:0000313" key="8">
    <source>
        <dbReference type="EMBL" id="CAL5139227.1"/>
    </source>
</evidence>
<gene>
    <name evidence="8" type="ORF">CDAUBV1_LOCUS14261</name>
</gene>
<dbReference type="InterPro" id="IPR036397">
    <property type="entry name" value="RNaseH_sf"/>
</dbReference>
<dbReference type="InterPro" id="IPR013083">
    <property type="entry name" value="Znf_RING/FYVE/PHD"/>
</dbReference>
<keyword evidence="2 4" id="KW-0863">Zinc-finger</keyword>
<dbReference type="GO" id="GO:0008270">
    <property type="term" value="F:zinc ion binding"/>
    <property type="evidence" value="ECO:0007669"/>
    <property type="project" value="UniProtKB-KW"/>
</dbReference>
<protein>
    <recommendedName>
        <fullName evidence="10">Integrase catalytic domain-containing protein</fullName>
    </recommendedName>
</protein>
<dbReference type="AlphaFoldDB" id="A0AAV2TP72"/>
<name>A0AAV2TP72_CALDB</name>
<reference evidence="8" key="1">
    <citation type="submission" date="2024-06" db="EMBL/GenBank/DDBJ databases">
        <authorList>
            <person name="Liu X."/>
            <person name="Lenzi L."/>
            <person name="Haldenby T S."/>
            <person name="Uol C."/>
        </authorList>
    </citation>
    <scope>NUCLEOTIDE SEQUENCE</scope>
</reference>
<dbReference type="Pfam" id="PF00665">
    <property type="entry name" value="rve"/>
    <property type="match status" value="1"/>
</dbReference>
<comment type="caution">
    <text evidence="8">The sequence shown here is derived from an EMBL/GenBank/DDBJ whole genome shotgun (WGS) entry which is preliminary data.</text>
</comment>
<dbReference type="InterPro" id="IPR001841">
    <property type="entry name" value="Znf_RING"/>
</dbReference>
<evidence type="ECO:0008006" key="10">
    <source>
        <dbReference type="Google" id="ProtNLM"/>
    </source>
</evidence>
<dbReference type="PROSITE" id="PS50089">
    <property type="entry name" value="ZF_RING_2"/>
    <property type="match status" value="1"/>
</dbReference>
<dbReference type="SUPFAM" id="SSF57850">
    <property type="entry name" value="RING/U-box"/>
    <property type="match status" value="1"/>
</dbReference>
<evidence type="ECO:0000256" key="3">
    <source>
        <dbReference type="ARBA" id="ARBA00022833"/>
    </source>
</evidence>
<evidence type="ECO:0000256" key="5">
    <source>
        <dbReference type="SAM" id="MobiDB-lite"/>
    </source>
</evidence>
<dbReference type="PANTHER" id="PTHR37984:SF5">
    <property type="entry name" value="PROTEIN NYNRIN-LIKE"/>
    <property type="match status" value="1"/>
</dbReference>
<accession>A0AAV2TP72</accession>
<dbReference type="EMBL" id="CAXLJL010000600">
    <property type="protein sequence ID" value="CAL5139227.1"/>
    <property type="molecule type" value="Genomic_DNA"/>
</dbReference>
<dbReference type="Gene3D" id="3.30.420.10">
    <property type="entry name" value="Ribonuclease H-like superfamily/Ribonuclease H"/>
    <property type="match status" value="1"/>
</dbReference>
<dbReference type="InterPro" id="IPR012337">
    <property type="entry name" value="RNaseH-like_sf"/>
</dbReference>
<evidence type="ECO:0000259" key="6">
    <source>
        <dbReference type="PROSITE" id="PS50089"/>
    </source>
</evidence>
<evidence type="ECO:0000259" key="7">
    <source>
        <dbReference type="PROSITE" id="PS50994"/>
    </source>
</evidence>
<feature type="region of interest" description="Disordered" evidence="5">
    <location>
        <begin position="205"/>
        <end position="229"/>
    </location>
</feature>
<dbReference type="PROSITE" id="PS50994">
    <property type="entry name" value="INTEGRASE"/>
    <property type="match status" value="1"/>
</dbReference>
<organism evidence="8 9">
    <name type="scientific">Calicophoron daubneyi</name>
    <name type="common">Rumen fluke</name>
    <name type="synonym">Paramphistomum daubneyi</name>
    <dbReference type="NCBI Taxonomy" id="300641"/>
    <lineage>
        <taxon>Eukaryota</taxon>
        <taxon>Metazoa</taxon>
        <taxon>Spiralia</taxon>
        <taxon>Lophotrochozoa</taxon>
        <taxon>Platyhelminthes</taxon>
        <taxon>Trematoda</taxon>
        <taxon>Digenea</taxon>
        <taxon>Plagiorchiida</taxon>
        <taxon>Pronocephalata</taxon>
        <taxon>Paramphistomoidea</taxon>
        <taxon>Paramphistomidae</taxon>
        <taxon>Calicophoron</taxon>
    </lineage>
</organism>
<keyword evidence="1" id="KW-0479">Metal-binding</keyword>
<dbReference type="GO" id="GO:0003676">
    <property type="term" value="F:nucleic acid binding"/>
    <property type="evidence" value="ECO:0007669"/>
    <property type="project" value="InterPro"/>
</dbReference>